<feature type="transmembrane region" description="Helical" evidence="1">
    <location>
        <begin position="7"/>
        <end position="26"/>
    </location>
</feature>
<reference evidence="2 3" key="1">
    <citation type="submission" date="2016-02" db="EMBL/GenBank/DDBJ databases">
        <title>Genome sequence of Clostridium thermobutyricum DSM 4928.</title>
        <authorList>
            <person name="Poehlein A."/>
            <person name="Daniel R."/>
        </authorList>
    </citation>
    <scope>NUCLEOTIDE SEQUENCE [LARGE SCALE GENOMIC DNA]</scope>
    <source>
        <strain evidence="2 3">DSM 4928</strain>
    </source>
</reference>
<keyword evidence="1" id="KW-1133">Transmembrane helix</keyword>
<dbReference type="RefSeq" id="WP_080021738.1">
    <property type="nucleotide sequence ID" value="NZ_LTAY01000019.1"/>
</dbReference>
<dbReference type="OrthoDB" id="9803752at2"/>
<name>A0A1V4SYM4_9CLOT</name>
<accession>A0A1V4SYM4</accession>
<gene>
    <name evidence="2" type="ORF">CLTHE_03630</name>
</gene>
<dbReference type="Pfam" id="PF08757">
    <property type="entry name" value="CotH"/>
    <property type="match status" value="1"/>
</dbReference>
<comment type="caution">
    <text evidence="2">The sequence shown here is derived from an EMBL/GenBank/DDBJ whole genome shotgun (WGS) entry which is preliminary data.</text>
</comment>
<protein>
    <submittedName>
        <fullName evidence="2">CotH protein</fullName>
    </submittedName>
</protein>
<keyword evidence="1" id="KW-0472">Membrane</keyword>
<organism evidence="2 3">
    <name type="scientific">Clostridium thermobutyricum DSM 4928</name>
    <dbReference type="NCBI Taxonomy" id="1121339"/>
    <lineage>
        <taxon>Bacteria</taxon>
        <taxon>Bacillati</taxon>
        <taxon>Bacillota</taxon>
        <taxon>Clostridia</taxon>
        <taxon>Eubacteriales</taxon>
        <taxon>Clostridiaceae</taxon>
        <taxon>Clostridium</taxon>
    </lineage>
</organism>
<evidence type="ECO:0000313" key="2">
    <source>
        <dbReference type="EMBL" id="OPX50151.1"/>
    </source>
</evidence>
<evidence type="ECO:0000313" key="3">
    <source>
        <dbReference type="Proteomes" id="UP000191448"/>
    </source>
</evidence>
<dbReference type="AlphaFoldDB" id="A0A1V4SYM4"/>
<dbReference type="InterPro" id="IPR014867">
    <property type="entry name" value="Spore_coat_CotH_CotH2/3/7"/>
</dbReference>
<evidence type="ECO:0000256" key="1">
    <source>
        <dbReference type="SAM" id="Phobius"/>
    </source>
</evidence>
<dbReference type="Proteomes" id="UP000191448">
    <property type="component" value="Unassembled WGS sequence"/>
</dbReference>
<feature type="transmembrane region" description="Helical" evidence="1">
    <location>
        <begin position="513"/>
        <end position="532"/>
    </location>
</feature>
<dbReference type="EMBL" id="LTAY01000019">
    <property type="protein sequence ID" value="OPX50151.1"/>
    <property type="molecule type" value="Genomic_DNA"/>
</dbReference>
<keyword evidence="1" id="KW-0812">Transmembrane</keyword>
<proteinExistence type="predicted"/>
<sequence>MIKRNIPAKWISIIIAILSIIIGVVFNELENSSKSNRIHSHKDYTHLSNNEYNKINSDNIDIEKFSTNMPIVVIDTKGEEIKNYIKWSIEEERYVEEDVDPYTLGDVSIIYEEGKENKLSDKENFKSNMKIKIRGNTSSGFDKKQYLIELLDEEGKENKREILGMGKESEWILNISGADQSLIRNYMALNIAGEIMEYSPNIRFCEVFFKEDNNYIYNGVYLIMESIKRSEERVNISKYDSKFEETSFLLRRDRFDEKAVILNNYGRENKLTTGYLEVKYPNKNDITDRTKNYIEEYINNFEKCLFSNDKKEFEKYKEYIDEKSFIDYFIINEFFANYDSGYHSSYIYKEVNEKLKMGPVWDFDMAIDNYKIIKLKIDSTAMHDAPWFRQLLRDSSFVEKLINRYKELRKGILSEENINNYIDETVKYIGNAQKRDRDKWGYFYEKLNKKYDHNEKYLTYKEEIDKVKFTLSEHGKWLDENLDSLYQYSEFDTNEQEEDLKSVLLGRDDSVKIGSLVAIVFIIGFILSIIIVQRE</sequence>